<keyword evidence="14" id="KW-1185">Reference proteome</keyword>
<dbReference type="Gene3D" id="2.160.20.10">
    <property type="entry name" value="Single-stranded right-handed beta-helix, Pectin lyase-like"/>
    <property type="match status" value="1"/>
</dbReference>
<dbReference type="CDD" id="cd15798">
    <property type="entry name" value="PMEI-like_3"/>
    <property type="match status" value="1"/>
</dbReference>
<dbReference type="Pfam" id="PF04043">
    <property type="entry name" value="PMEI"/>
    <property type="match status" value="1"/>
</dbReference>
<keyword evidence="7" id="KW-0964">Secreted</keyword>
<dbReference type="Pfam" id="PF01095">
    <property type="entry name" value="Pectinesterase"/>
    <property type="match status" value="1"/>
</dbReference>
<dbReference type="FunFam" id="2.160.20.10:FF:000029">
    <property type="entry name" value="Pectinesterase 4"/>
    <property type="match status" value="1"/>
</dbReference>
<evidence type="ECO:0000256" key="11">
    <source>
        <dbReference type="ARBA" id="ARBA00047928"/>
    </source>
</evidence>
<sequence length="491" mass="52905">AAYGGVDAMCANADFKDTCKRSLANSNSTEPKDLVLSAFNATVRNLKTAIRKSALYKEAAADKRTKGALAVCEQVLNTTIGNMRRSFKKVDNFDLSQVDDYIDDVKVWLSAGVTCKDTCVDAFENTTGETGEKIKDLLKTSGELLSNGLAIVNGVSKLFDTLDLGKILSQKRVLGEGIPSFVDHHVRNLLGAAAGTYTPNAVVAQDGSGKFKTIAEAVAAAPVNSTNLYVIQIKAGTYKEIVTVPGGKNNVVFIGEGPTKTIVTGAKSFTSGFTAFETATLSVDGDDFMAKDIAIENTAGASGRQAVAVRVSGDKAVFYNVHMSGYQATLYAHIYRQFYRDCRISGTMDIIWGDATAIFQNCVLAVRKPLDEQACTVTAQARNDSRAVGVTVVQNCTITAEKEFLDTKPQPMAYLGRPMKANSRTIVMQSNIEGFIAPEGWTPWMGTFFLDTLYYGEYGNRGPGADLSKRVKWAGIQKMTPELADSFTSAK</sequence>
<evidence type="ECO:0000256" key="10">
    <source>
        <dbReference type="ARBA" id="ARBA00023316"/>
    </source>
</evidence>
<dbReference type="AlphaFoldDB" id="A0AAD4IQI9"/>
<comment type="caution">
    <text evidence="13">The sequence shown here is derived from an EMBL/GenBank/DDBJ whole genome shotgun (WGS) entry which is preliminary data.</text>
</comment>
<evidence type="ECO:0000313" key="13">
    <source>
        <dbReference type="EMBL" id="KAH6757667.1"/>
    </source>
</evidence>
<dbReference type="EMBL" id="SDAM02028716">
    <property type="protein sequence ID" value="KAH6757667.1"/>
    <property type="molecule type" value="Genomic_DNA"/>
</dbReference>
<dbReference type="Gene3D" id="1.20.140.40">
    <property type="entry name" value="Invertase/pectin methylesterase inhibitor family protein"/>
    <property type="match status" value="1"/>
</dbReference>
<evidence type="ECO:0000256" key="8">
    <source>
        <dbReference type="ARBA" id="ARBA00022801"/>
    </source>
</evidence>
<evidence type="ECO:0000256" key="1">
    <source>
        <dbReference type="ARBA" id="ARBA00004191"/>
    </source>
</evidence>
<dbReference type="NCBIfam" id="TIGR01614">
    <property type="entry name" value="PME_inhib"/>
    <property type="match status" value="1"/>
</dbReference>
<dbReference type="GO" id="GO:0030599">
    <property type="term" value="F:pectinesterase activity"/>
    <property type="evidence" value="ECO:0007669"/>
    <property type="project" value="UniProtKB-EC"/>
</dbReference>
<evidence type="ECO:0000256" key="2">
    <source>
        <dbReference type="ARBA" id="ARBA00005184"/>
    </source>
</evidence>
<organism evidence="13 14">
    <name type="scientific">Perilla frutescens var. hirtella</name>
    <name type="common">Perilla citriodora</name>
    <name type="synonym">Perilla setoyensis</name>
    <dbReference type="NCBI Taxonomy" id="608512"/>
    <lineage>
        <taxon>Eukaryota</taxon>
        <taxon>Viridiplantae</taxon>
        <taxon>Streptophyta</taxon>
        <taxon>Embryophyta</taxon>
        <taxon>Tracheophyta</taxon>
        <taxon>Spermatophyta</taxon>
        <taxon>Magnoliopsida</taxon>
        <taxon>eudicotyledons</taxon>
        <taxon>Gunneridae</taxon>
        <taxon>Pentapetalae</taxon>
        <taxon>asterids</taxon>
        <taxon>lamiids</taxon>
        <taxon>Lamiales</taxon>
        <taxon>Lamiaceae</taxon>
        <taxon>Nepetoideae</taxon>
        <taxon>Elsholtzieae</taxon>
        <taxon>Perilla</taxon>
    </lineage>
</organism>
<dbReference type="GO" id="GO:0042545">
    <property type="term" value="P:cell wall modification"/>
    <property type="evidence" value="ECO:0007669"/>
    <property type="project" value="InterPro"/>
</dbReference>
<keyword evidence="6" id="KW-0134">Cell wall</keyword>
<keyword evidence="8" id="KW-0378">Hydrolase</keyword>
<comment type="subcellular location">
    <subcellularLocation>
        <location evidence="1">Secreted</location>
        <location evidence="1">Cell wall</location>
    </subcellularLocation>
</comment>
<proteinExistence type="inferred from homology"/>
<evidence type="ECO:0000256" key="6">
    <source>
        <dbReference type="ARBA" id="ARBA00022512"/>
    </source>
</evidence>
<dbReference type="InterPro" id="IPR006501">
    <property type="entry name" value="Pectinesterase_inhib_dom"/>
</dbReference>
<evidence type="ECO:0000256" key="5">
    <source>
        <dbReference type="ARBA" id="ARBA00013229"/>
    </source>
</evidence>
<comment type="pathway">
    <text evidence="2">Glycan metabolism; pectin degradation; 2-dehydro-3-deoxy-D-gluconate from pectin: step 1/5.</text>
</comment>
<dbReference type="InterPro" id="IPR011050">
    <property type="entry name" value="Pectin_lyase_fold/virulence"/>
</dbReference>
<dbReference type="EC" id="3.1.1.11" evidence="5"/>
<dbReference type="Proteomes" id="UP001190926">
    <property type="component" value="Unassembled WGS sequence"/>
</dbReference>
<dbReference type="GO" id="GO:0004857">
    <property type="term" value="F:enzyme inhibitor activity"/>
    <property type="evidence" value="ECO:0007669"/>
    <property type="project" value="InterPro"/>
</dbReference>
<reference evidence="13 14" key="1">
    <citation type="journal article" date="2021" name="Nat. Commun.">
        <title>Incipient diploidization of the medicinal plant Perilla within 10,000 years.</title>
        <authorList>
            <person name="Zhang Y."/>
            <person name="Shen Q."/>
            <person name="Leng L."/>
            <person name="Zhang D."/>
            <person name="Chen S."/>
            <person name="Shi Y."/>
            <person name="Ning Z."/>
            <person name="Chen S."/>
        </authorList>
    </citation>
    <scope>NUCLEOTIDE SEQUENCE [LARGE SCALE GENOMIC DNA]</scope>
    <source>
        <strain evidence="14">cv. PC099</strain>
    </source>
</reference>
<comment type="catalytic activity">
    <reaction evidence="11">
        <text>[(1-&gt;4)-alpha-D-galacturonosyl methyl ester](n) + n H2O = [(1-&gt;4)-alpha-D-galacturonosyl](n) + n methanol + n H(+)</text>
        <dbReference type="Rhea" id="RHEA:22380"/>
        <dbReference type="Rhea" id="RHEA-COMP:14570"/>
        <dbReference type="Rhea" id="RHEA-COMP:14573"/>
        <dbReference type="ChEBI" id="CHEBI:15377"/>
        <dbReference type="ChEBI" id="CHEBI:15378"/>
        <dbReference type="ChEBI" id="CHEBI:17790"/>
        <dbReference type="ChEBI" id="CHEBI:140522"/>
        <dbReference type="ChEBI" id="CHEBI:140523"/>
        <dbReference type="EC" id="3.1.1.11"/>
    </reaction>
</comment>
<evidence type="ECO:0000259" key="12">
    <source>
        <dbReference type="SMART" id="SM00856"/>
    </source>
</evidence>
<evidence type="ECO:0000256" key="7">
    <source>
        <dbReference type="ARBA" id="ARBA00022525"/>
    </source>
</evidence>
<dbReference type="InterPro" id="IPR012334">
    <property type="entry name" value="Pectin_lyas_fold"/>
</dbReference>
<dbReference type="InterPro" id="IPR035513">
    <property type="entry name" value="Invertase/methylesterase_inhib"/>
</dbReference>
<evidence type="ECO:0000256" key="9">
    <source>
        <dbReference type="ARBA" id="ARBA00023085"/>
    </source>
</evidence>
<dbReference type="SUPFAM" id="SSF51126">
    <property type="entry name" value="Pectin lyase-like"/>
    <property type="match status" value="1"/>
</dbReference>
<dbReference type="FunFam" id="1.20.140.40:FF:000001">
    <property type="entry name" value="Pectinesterase"/>
    <property type="match status" value="1"/>
</dbReference>
<evidence type="ECO:0000256" key="3">
    <source>
        <dbReference type="ARBA" id="ARBA00006027"/>
    </source>
</evidence>
<gene>
    <name evidence="13" type="ORF">C2S53_020879</name>
</gene>
<comment type="similarity">
    <text evidence="3">In the N-terminal section; belongs to the PMEI family.</text>
</comment>
<dbReference type="PANTHER" id="PTHR31707">
    <property type="entry name" value="PECTINESTERASE"/>
    <property type="match status" value="1"/>
</dbReference>
<keyword evidence="9" id="KW-0063">Aspartyl esterase</keyword>
<feature type="domain" description="Pectinesterase inhibitor" evidence="12">
    <location>
        <begin position="1"/>
        <end position="151"/>
    </location>
</feature>
<dbReference type="SMART" id="SM00856">
    <property type="entry name" value="PMEI"/>
    <property type="match status" value="1"/>
</dbReference>
<name>A0AAD4IQI9_PERFH</name>
<dbReference type="InterPro" id="IPR000070">
    <property type="entry name" value="Pectinesterase_cat"/>
</dbReference>
<dbReference type="SUPFAM" id="SSF101148">
    <property type="entry name" value="Plant invertase/pectin methylesterase inhibitor"/>
    <property type="match status" value="1"/>
</dbReference>
<keyword evidence="10" id="KW-0961">Cell wall biogenesis/degradation</keyword>
<feature type="non-terminal residue" evidence="13">
    <location>
        <position position="1"/>
    </location>
</feature>
<protein>
    <recommendedName>
        <fullName evidence="5">pectinesterase</fullName>
        <ecNumber evidence="5">3.1.1.11</ecNumber>
    </recommendedName>
</protein>
<feature type="non-terminal residue" evidence="13">
    <location>
        <position position="491"/>
    </location>
</feature>
<comment type="similarity">
    <text evidence="4">In the C-terminal section; belongs to the pectinesterase family.</text>
</comment>
<evidence type="ECO:0000313" key="14">
    <source>
        <dbReference type="Proteomes" id="UP001190926"/>
    </source>
</evidence>
<evidence type="ECO:0000256" key="4">
    <source>
        <dbReference type="ARBA" id="ARBA00007786"/>
    </source>
</evidence>
<accession>A0AAD4IQI9</accession>